<accession>A0A818LYE1</accession>
<feature type="transmembrane region" description="Helical" evidence="2">
    <location>
        <begin position="566"/>
        <end position="588"/>
    </location>
</feature>
<name>A0A818LYE1_9BILA</name>
<feature type="region of interest" description="Disordered" evidence="1">
    <location>
        <begin position="879"/>
        <end position="899"/>
    </location>
</feature>
<evidence type="ECO:0000256" key="2">
    <source>
        <dbReference type="SAM" id="Phobius"/>
    </source>
</evidence>
<protein>
    <submittedName>
        <fullName evidence="4">Uncharacterized protein</fullName>
    </submittedName>
</protein>
<keyword evidence="2" id="KW-0812">Transmembrane</keyword>
<keyword evidence="2" id="KW-0472">Membrane</keyword>
<dbReference type="EMBL" id="CAJOBB010000145">
    <property type="protein sequence ID" value="CAF3583812.1"/>
    <property type="molecule type" value="Genomic_DNA"/>
</dbReference>
<evidence type="ECO:0000256" key="1">
    <source>
        <dbReference type="SAM" id="MobiDB-lite"/>
    </source>
</evidence>
<organism evidence="4 5">
    <name type="scientific">Adineta steineri</name>
    <dbReference type="NCBI Taxonomy" id="433720"/>
    <lineage>
        <taxon>Eukaryota</taxon>
        <taxon>Metazoa</taxon>
        <taxon>Spiralia</taxon>
        <taxon>Gnathifera</taxon>
        <taxon>Rotifera</taxon>
        <taxon>Eurotatoria</taxon>
        <taxon>Bdelloidea</taxon>
        <taxon>Adinetida</taxon>
        <taxon>Adinetidae</taxon>
        <taxon>Adineta</taxon>
    </lineage>
</organism>
<feature type="transmembrane region" description="Helical" evidence="2">
    <location>
        <begin position="519"/>
        <end position="545"/>
    </location>
</feature>
<feature type="chain" id="PRO_5032564081" evidence="3">
    <location>
        <begin position="23"/>
        <end position="899"/>
    </location>
</feature>
<reference evidence="4" key="1">
    <citation type="submission" date="2021-02" db="EMBL/GenBank/DDBJ databases">
        <authorList>
            <person name="Nowell W R."/>
        </authorList>
    </citation>
    <scope>NUCLEOTIDE SEQUENCE</scope>
</reference>
<feature type="signal peptide" evidence="3">
    <location>
        <begin position="1"/>
        <end position="22"/>
    </location>
</feature>
<gene>
    <name evidence="4" type="ORF">KXQ929_LOCUS4261</name>
</gene>
<comment type="caution">
    <text evidence="4">The sequence shown here is derived from an EMBL/GenBank/DDBJ whole genome shotgun (WGS) entry which is preliminary data.</text>
</comment>
<sequence length="899" mass="100207">MMLSGIVLLFIYLCILPNRVISYTKQANSYDLYGQKISMNDQLIVYANNVYLEYIVFLAPFSTSQLCIVNITDLGTNNIQCDFVYSVVTSKNQTTLPYFVYNCVDIQNRMVIGRIKFINNGTLCAYKHRNSLVGSNYSIQDNFVIGFDAQNEGVYAFTDDFIAYYDFQSWNMTVWRNTLPISPRAIDFTTDYGVLAGYCQDTPSQAFECAMIVFGSGSLSSPSHGSRFSIGSSLNFSWADLRSTHFVATARVYSTSNLMSVSISTIANRVLIGIRALNVALLYVVNDPTTSNTIYPVSTRQTGMNRMGFGRSIVWLDNQGKKAAILANQYTYTTNEWISSAFHIYDIESDGFSDQTQPILIYPNSQQIVGPLINPSFIRLASSRTSGHLGIFDTSGDALIILSAPPGFYPATDRPSYFSTSVPCIRGANRSYASIELCIPCENGTMSSLDGISCEACSDPDVFCPYGAVAALPSTALESVEQDQDYPESPETTVFDDLLMQNMFSFNTKSLHCVLVSPITWVLLVIGFGSLVLVAMAISTIMCPGKHPVRDQAKAIFKKMDLIGEGELWIGGLVSAAVVVLVICAYSFSNAYFHQYPIESVVGESLFACDTTMRNAKFTTSMQMKKARQAKEIQPIFDLLEAQSFTLTIDLINTAFTCSDTLLVQRIISYAFINLPIASCTMHYNNSILSLSILLPSHNMNMQVTLPGLRTVGAIRVGLTGPAATYEDGRYTLLALNVSSIFIPTSFNNVLAPSTEYTLQLSEIVNQTDPLNVNDFSKYSATWFATYDVRTDELFTQQDRYSFFQRSQTNLTITIEEDVYYVKNLQQPIARQTEVIFHNLLFTIVVLELFGLLFLVCKLLVVPLVRRIHERVHRYHAKNQVNTKENDDTNTESTTIPLQ</sequence>
<proteinExistence type="predicted"/>
<evidence type="ECO:0000313" key="4">
    <source>
        <dbReference type="EMBL" id="CAF3583812.1"/>
    </source>
</evidence>
<evidence type="ECO:0000256" key="3">
    <source>
        <dbReference type="SAM" id="SignalP"/>
    </source>
</evidence>
<feature type="transmembrane region" description="Helical" evidence="2">
    <location>
        <begin position="840"/>
        <end position="865"/>
    </location>
</feature>
<dbReference type="Proteomes" id="UP000663868">
    <property type="component" value="Unassembled WGS sequence"/>
</dbReference>
<keyword evidence="3" id="KW-0732">Signal</keyword>
<evidence type="ECO:0000313" key="5">
    <source>
        <dbReference type="Proteomes" id="UP000663868"/>
    </source>
</evidence>
<dbReference type="AlphaFoldDB" id="A0A818LYE1"/>
<keyword evidence="2" id="KW-1133">Transmembrane helix</keyword>